<evidence type="ECO:0000313" key="2">
    <source>
        <dbReference type="EMBL" id="KCZ81191.1"/>
    </source>
</evidence>
<dbReference type="AlphaFoldDB" id="A0A059F2K9"/>
<keyword evidence="3" id="KW-1185">Reference proteome</keyword>
<keyword evidence="1" id="KW-0812">Transmembrane</keyword>
<keyword evidence="1" id="KW-0472">Membrane</keyword>
<gene>
    <name evidence="2" type="ORF">H312_01401</name>
</gene>
<evidence type="ECO:0000256" key="1">
    <source>
        <dbReference type="SAM" id="Phobius"/>
    </source>
</evidence>
<name>A0A059F2K9_9MICR</name>
<dbReference type="VEuPathDB" id="MicrosporidiaDB:H312_01401"/>
<dbReference type="EMBL" id="KK365148">
    <property type="protein sequence ID" value="KCZ81191.1"/>
    <property type="molecule type" value="Genomic_DNA"/>
</dbReference>
<keyword evidence="1" id="KW-1133">Transmembrane helix</keyword>
<feature type="non-terminal residue" evidence="2">
    <location>
        <position position="254"/>
    </location>
</feature>
<protein>
    <submittedName>
        <fullName evidence="2">Uncharacterized protein</fullName>
    </submittedName>
</protein>
<proteinExistence type="predicted"/>
<dbReference type="OrthoDB" id="10400860at2759"/>
<reference evidence="2 3" key="2">
    <citation type="submission" date="2014-03" db="EMBL/GenBank/DDBJ databases">
        <title>The Genome Sequence of Anncaliia algerae insect isolate PRA339.</title>
        <authorList>
            <consortium name="The Broad Institute Genome Sequencing Platform"/>
            <consortium name="The Broad Institute Genome Sequencing Center for Infectious Disease"/>
            <person name="Cuomo C."/>
            <person name="Becnel J."/>
            <person name="Sanscrainte N."/>
            <person name="Walker B."/>
            <person name="Young S.K."/>
            <person name="Zeng Q."/>
            <person name="Gargeya S."/>
            <person name="Fitzgerald M."/>
            <person name="Haas B."/>
            <person name="Abouelleil A."/>
            <person name="Alvarado L."/>
            <person name="Arachchi H.M."/>
            <person name="Berlin A.M."/>
            <person name="Chapman S.B."/>
            <person name="Dewar J."/>
            <person name="Goldberg J."/>
            <person name="Griggs A."/>
            <person name="Gujja S."/>
            <person name="Hansen M."/>
            <person name="Howarth C."/>
            <person name="Imamovic A."/>
            <person name="Larimer J."/>
            <person name="McCowan C."/>
            <person name="Murphy C."/>
            <person name="Neiman D."/>
            <person name="Pearson M."/>
            <person name="Priest M."/>
            <person name="Roberts A."/>
            <person name="Saif S."/>
            <person name="Shea T."/>
            <person name="Sisk P."/>
            <person name="Sykes S."/>
            <person name="Wortman J."/>
            <person name="Nusbaum C."/>
            <person name="Birren B."/>
        </authorList>
    </citation>
    <scope>NUCLEOTIDE SEQUENCE [LARGE SCALE GENOMIC DNA]</scope>
    <source>
        <strain evidence="2 3">PRA339</strain>
    </source>
</reference>
<organism evidence="2 3">
    <name type="scientific">Anncaliia algerae PRA339</name>
    <dbReference type="NCBI Taxonomy" id="1288291"/>
    <lineage>
        <taxon>Eukaryota</taxon>
        <taxon>Fungi</taxon>
        <taxon>Fungi incertae sedis</taxon>
        <taxon>Microsporidia</taxon>
        <taxon>Tubulinosematoidea</taxon>
        <taxon>Tubulinosematidae</taxon>
        <taxon>Anncaliia</taxon>
    </lineage>
</organism>
<dbReference type="HOGENOM" id="CLU_1096449_0_0_1"/>
<evidence type="ECO:0000313" key="3">
    <source>
        <dbReference type="Proteomes" id="UP000030655"/>
    </source>
</evidence>
<feature type="transmembrane region" description="Helical" evidence="1">
    <location>
        <begin position="6"/>
        <end position="24"/>
    </location>
</feature>
<accession>A0A059F2K9</accession>
<reference evidence="3" key="1">
    <citation type="submission" date="2013-02" db="EMBL/GenBank/DDBJ databases">
        <authorList>
            <consortium name="The Broad Institute Genome Sequencing Platform"/>
            <person name="Cuomo C."/>
            <person name="Becnel J."/>
            <person name="Sanscrainte N."/>
            <person name="Walker B."/>
            <person name="Young S.K."/>
            <person name="Zeng Q."/>
            <person name="Gargeya S."/>
            <person name="Fitzgerald M."/>
            <person name="Haas B."/>
            <person name="Abouelleil A."/>
            <person name="Alvarado L."/>
            <person name="Arachchi H.M."/>
            <person name="Berlin A.M."/>
            <person name="Chapman S.B."/>
            <person name="Dewar J."/>
            <person name="Goldberg J."/>
            <person name="Griggs A."/>
            <person name="Gujja S."/>
            <person name="Hansen M."/>
            <person name="Howarth C."/>
            <person name="Imamovic A."/>
            <person name="Larimer J."/>
            <person name="McCowan C."/>
            <person name="Murphy C."/>
            <person name="Neiman D."/>
            <person name="Pearson M."/>
            <person name="Priest M."/>
            <person name="Roberts A."/>
            <person name="Saif S."/>
            <person name="Shea T."/>
            <person name="Sisk P."/>
            <person name="Sykes S."/>
            <person name="Wortman J."/>
            <person name="Nusbaum C."/>
            <person name="Birren B."/>
        </authorList>
    </citation>
    <scope>NUCLEOTIDE SEQUENCE [LARGE SCALE GENOMIC DNA]</scope>
    <source>
        <strain evidence="3">PRA339</strain>
    </source>
</reference>
<dbReference type="Proteomes" id="UP000030655">
    <property type="component" value="Unassembled WGS sequence"/>
</dbReference>
<sequence>MKIKYYIIEILVVFIILTTIWGLYKVIKKFYVNEDHINANDLNYNKDKDNLITRENIEKTIPHINSVCETIIKSLKDNIMALDETTKQLSNISKKIENSDSDNVVDNASTRVYNDKFVNDAIDDQVHGTKETNIVESLNPQNISRSISNCKSENKIENTNIKDVANNVNDSLNNAIEKKCIDEDTTSSERSEDISDLEKKRDLDEFYDYEAKKPAYLPPDIKKFILSLCRKTKFTKNEIALKKSKEDLIKCLLD</sequence>